<dbReference type="RefSeq" id="WP_013758386.1">
    <property type="nucleotide sequence ID" value="NC_015500.1"/>
</dbReference>
<dbReference type="HOGENOM" id="CLU_3158992_0_0_12"/>
<gene>
    <name evidence="2" type="ordered locus">Trebr_1251</name>
</gene>
<organism evidence="2 3">
    <name type="scientific">Treponema brennaborense (strain DSM 12168 / CIP 105900 / DD5/3)</name>
    <dbReference type="NCBI Taxonomy" id="906968"/>
    <lineage>
        <taxon>Bacteria</taxon>
        <taxon>Pseudomonadati</taxon>
        <taxon>Spirochaetota</taxon>
        <taxon>Spirochaetia</taxon>
        <taxon>Spirochaetales</taxon>
        <taxon>Treponemataceae</taxon>
        <taxon>Treponema</taxon>
    </lineage>
</organism>
<evidence type="ECO:0000313" key="2">
    <source>
        <dbReference type="EMBL" id="AEE16679.1"/>
    </source>
</evidence>
<evidence type="ECO:0000313" key="3">
    <source>
        <dbReference type="Proteomes" id="UP000006546"/>
    </source>
</evidence>
<dbReference type="Proteomes" id="UP000006546">
    <property type="component" value="Chromosome"/>
</dbReference>
<keyword evidence="3" id="KW-1185">Reference proteome</keyword>
<name>F4LLL5_TREBD</name>
<sequence>MKNHDNAPKKSHHQEKTCCAHPTVPQDTRSTEAAPIAEAPQKNKAKKH</sequence>
<evidence type="ECO:0000256" key="1">
    <source>
        <dbReference type="SAM" id="MobiDB-lite"/>
    </source>
</evidence>
<reference evidence="3" key="1">
    <citation type="submission" date="2011-04" db="EMBL/GenBank/DDBJ databases">
        <title>The complete genome of Treponema brennaborense DSM 12168.</title>
        <authorList>
            <person name="Lucas S."/>
            <person name="Han J."/>
            <person name="Lapidus A."/>
            <person name="Bruce D."/>
            <person name="Goodwin L."/>
            <person name="Pitluck S."/>
            <person name="Peters L."/>
            <person name="Kyrpides N."/>
            <person name="Mavromatis K."/>
            <person name="Ivanova N."/>
            <person name="Mikhailova N."/>
            <person name="Pagani I."/>
            <person name="Teshima H."/>
            <person name="Detter J.C."/>
            <person name="Tapia R."/>
            <person name="Han C."/>
            <person name="Land M."/>
            <person name="Hauser L."/>
            <person name="Markowitz V."/>
            <person name="Cheng J.-F."/>
            <person name="Hugenholtz P."/>
            <person name="Woyke T."/>
            <person name="Wu D."/>
            <person name="Gronow S."/>
            <person name="Wellnitz S."/>
            <person name="Brambilla E."/>
            <person name="Klenk H.-P."/>
            <person name="Eisen J.A."/>
        </authorList>
    </citation>
    <scope>NUCLEOTIDE SEQUENCE [LARGE SCALE GENOMIC DNA]</scope>
    <source>
        <strain evidence="3">DSM 12168 / CIP 105900 / DD5/3</strain>
    </source>
</reference>
<proteinExistence type="predicted"/>
<dbReference type="EMBL" id="CP002696">
    <property type="protein sequence ID" value="AEE16679.1"/>
    <property type="molecule type" value="Genomic_DNA"/>
</dbReference>
<feature type="compositionally biased region" description="Basic and acidic residues" evidence="1">
    <location>
        <begin position="1"/>
        <end position="18"/>
    </location>
</feature>
<feature type="region of interest" description="Disordered" evidence="1">
    <location>
        <begin position="1"/>
        <end position="48"/>
    </location>
</feature>
<dbReference type="KEGG" id="tbe:Trebr_1251"/>
<dbReference type="STRING" id="906968.Trebr_1251"/>
<dbReference type="AlphaFoldDB" id="F4LLL5"/>
<protein>
    <submittedName>
        <fullName evidence="2">Uncharacterized protein</fullName>
    </submittedName>
</protein>
<accession>F4LLL5</accession>